<proteinExistence type="predicted"/>
<evidence type="ECO:0000313" key="2">
    <source>
        <dbReference type="EMBL" id="KAK8063565.1"/>
    </source>
</evidence>
<dbReference type="SMART" id="SM00317">
    <property type="entry name" value="SET"/>
    <property type="match status" value="1"/>
</dbReference>
<accession>A0ABR1UXE9</accession>
<gene>
    <name evidence="2" type="ORF">PG996_008217</name>
</gene>
<protein>
    <submittedName>
        <fullName evidence="2">SET domain-containing protein</fullName>
    </submittedName>
</protein>
<evidence type="ECO:0000259" key="1">
    <source>
        <dbReference type="PROSITE" id="PS50280"/>
    </source>
</evidence>
<sequence>MAPKNRPYQLLRIPDGAPIELKPAAGKGWGMFATRDIARNECILEETPLFKHSIVKLLQDPQPPDYQIMDAVVKLPEDDRRRFLSLWHNSSHRINNPEELFHMNCFDRDETDDLDVLLLMARFNHSCVPNANMPVPGVVKGAEQDTAYMYASVDIPAGTEVTFPYGPCFHYLPRAYRQSICAPKFECRCPACSHGPDDQLYGVSSDRPLPIDKEKELSIISDPGLRKDAIEDFEILNSSRFIYLALIPCFLEAEGLLDDITSDRCLRDVKLFGHNFLEPYNAPVAGRAMEQETWVGRANYAWQLWNRTNACDPLVAYDLREVNEREEPEENGCHPGRECQCDAAYWDGIEAIECYSREVD</sequence>
<feature type="domain" description="SET" evidence="1">
    <location>
        <begin position="17"/>
        <end position="166"/>
    </location>
</feature>
<dbReference type="Pfam" id="PF00856">
    <property type="entry name" value="SET"/>
    <property type="match status" value="1"/>
</dbReference>
<evidence type="ECO:0000313" key="3">
    <source>
        <dbReference type="Proteomes" id="UP001446871"/>
    </source>
</evidence>
<dbReference type="InterPro" id="IPR001214">
    <property type="entry name" value="SET_dom"/>
</dbReference>
<comment type="caution">
    <text evidence="2">The sequence shown here is derived from an EMBL/GenBank/DDBJ whole genome shotgun (WGS) entry which is preliminary data.</text>
</comment>
<dbReference type="PANTHER" id="PTHR47332:SF4">
    <property type="entry name" value="SET DOMAIN-CONTAINING PROTEIN 5"/>
    <property type="match status" value="1"/>
</dbReference>
<dbReference type="PANTHER" id="PTHR47332">
    <property type="entry name" value="SET DOMAIN-CONTAINING PROTEIN 5"/>
    <property type="match status" value="1"/>
</dbReference>
<dbReference type="PROSITE" id="PS50280">
    <property type="entry name" value="SET"/>
    <property type="match status" value="1"/>
</dbReference>
<organism evidence="2 3">
    <name type="scientific">Apiospora saccharicola</name>
    <dbReference type="NCBI Taxonomy" id="335842"/>
    <lineage>
        <taxon>Eukaryota</taxon>
        <taxon>Fungi</taxon>
        <taxon>Dikarya</taxon>
        <taxon>Ascomycota</taxon>
        <taxon>Pezizomycotina</taxon>
        <taxon>Sordariomycetes</taxon>
        <taxon>Xylariomycetidae</taxon>
        <taxon>Amphisphaeriales</taxon>
        <taxon>Apiosporaceae</taxon>
        <taxon>Apiospora</taxon>
    </lineage>
</organism>
<dbReference type="EMBL" id="JAQQWM010000005">
    <property type="protein sequence ID" value="KAK8063565.1"/>
    <property type="molecule type" value="Genomic_DNA"/>
</dbReference>
<reference evidence="2 3" key="1">
    <citation type="submission" date="2023-01" db="EMBL/GenBank/DDBJ databases">
        <title>Analysis of 21 Apiospora genomes using comparative genomics revels a genus with tremendous synthesis potential of carbohydrate active enzymes and secondary metabolites.</title>
        <authorList>
            <person name="Sorensen T."/>
        </authorList>
    </citation>
    <scope>NUCLEOTIDE SEQUENCE [LARGE SCALE GENOMIC DNA]</scope>
    <source>
        <strain evidence="2 3">CBS 83171</strain>
    </source>
</reference>
<dbReference type="CDD" id="cd20071">
    <property type="entry name" value="SET_SMYD"/>
    <property type="match status" value="1"/>
</dbReference>
<dbReference type="SUPFAM" id="SSF82199">
    <property type="entry name" value="SET domain"/>
    <property type="match status" value="1"/>
</dbReference>
<name>A0ABR1UXE9_9PEZI</name>
<dbReference type="InterPro" id="IPR053185">
    <property type="entry name" value="SET_domain_protein"/>
</dbReference>
<dbReference type="Proteomes" id="UP001446871">
    <property type="component" value="Unassembled WGS sequence"/>
</dbReference>
<dbReference type="InterPro" id="IPR046341">
    <property type="entry name" value="SET_dom_sf"/>
</dbReference>
<keyword evidence="3" id="KW-1185">Reference proteome</keyword>
<dbReference type="Gene3D" id="2.170.270.10">
    <property type="entry name" value="SET domain"/>
    <property type="match status" value="1"/>
</dbReference>